<feature type="compositionally biased region" description="Low complexity" evidence="8">
    <location>
        <begin position="1028"/>
        <end position="1039"/>
    </location>
</feature>
<dbReference type="GO" id="GO:0051301">
    <property type="term" value="P:cell division"/>
    <property type="evidence" value="ECO:0007669"/>
    <property type="project" value="UniProtKB-KW"/>
</dbReference>
<dbReference type="GO" id="GO:0070550">
    <property type="term" value="P:rDNA chromatin condensation"/>
    <property type="evidence" value="ECO:0007669"/>
    <property type="project" value="EnsemblFungi"/>
</dbReference>
<comment type="subcellular location">
    <subcellularLocation>
        <location evidence="1">Chromosome</location>
    </subcellularLocation>
</comment>
<dbReference type="GO" id="GO:0007130">
    <property type="term" value="P:synaptonemal complex assembly"/>
    <property type="evidence" value="ECO:0007669"/>
    <property type="project" value="EnsemblFungi"/>
</dbReference>
<evidence type="ECO:0000256" key="2">
    <source>
        <dbReference type="ARBA" id="ARBA00006533"/>
    </source>
</evidence>
<feature type="region of interest" description="Disordered" evidence="8">
    <location>
        <begin position="937"/>
        <end position="1048"/>
    </location>
</feature>
<dbReference type="Pfam" id="PF12719">
    <property type="entry name" value="Cnd3"/>
    <property type="match status" value="1"/>
</dbReference>
<dbReference type="RefSeq" id="XP_001646505.1">
    <property type="nucleotide sequence ID" value="XM_001646455.1"/>
</dbReference>
<evidence type="ECO:0000256" key="3">
    <source>
        <dbReference type="ARBA" id="ARBA00022454"/>
    </source>
</evidence>
<feature type="compositionally biased region" description="Basic and acidic residues" evidence="8">
    <location>
        <begin position="986"/>
        <end position="1006"/>
    </location>
</feature>
<dbReference type="PANTHER" id="PTHR14418">
    <property type="entry name" value="CONDENSIN COMPLEX SUBUNIT 3-RELATED"/>
    <property type="match status" value="1"/>
</dbReference>
<dbReference type="eggNOG" id="KOG2025">
    <property type="taxonomic scope" value="Eukaryota"/>
</dbReference>
<dbReference type="InterPro" id="IPR016024">
    <property type="entry name" value="ARM-type_fold"/>
</dbReference>
<dbReference type="SUPFAM" id="SSF48371">
    <property type="entry name" value="ARM repeat"/>
    <property type="match status" value="1"/>
</dbReference>
<evidence type="ECO:0000313" key="11">
    <source>
        <dbReference type="Proteomes" id="UP000000267"/>
    </source>
</evidence>
<dbReference type="GO" id="GO:0003682">
    <property type="term" value="F:chromatin binding"/>
    <property type="evidence" value="ECO:0007669"/>
    <property type="project" value="EnsemblFungi"/>
</dbReference>
<dbReference type="PhylomeDB" id="A7TG77"/>
<evidence type="ECO:0000256" key="7">
    <source>
        <dbReference type="ARBA" id="ARBA00023306"/>
    </source>
</evidence>
<dbReference type="GeneID" id="5546947"/>
<dbReference type="HOGENOM" id="CLU_004446_1_1_1"/>
<feature type="region of interest" description="Disordered" evidence="8">
    <location>
        <begin position="495"/>
        <end position="522"/>
    </location>
</feature>
<evidence type="ECO:0000256" key="5">
    <source>
        <dbReference type="ARBA" id="ARBA00022776"/>
    </source>
</evidence>
<evidence type="ECO:0000256" key="4">
    <source>
        <dbReference type="ARBA" id="ARBA00022618"/>
    </source>
</evidence>
<dbReference type="InParanoid" id="A7TG77"/>
<keyword evidence="6" id="KW-0226">DNA condensation</keyword>
<feature type="compositionally biased region" description="Basic and acidic residues" evidence="8">
    <location>
        <begin position="495"/>
        <end position="510"/>
    </location>
</feature>
<dbReference type="InterPro" id="IPR025977">
    <property type="entry name" value="Cnd3_C"/>
</dbReference>
<dbReference type="PANTHER" id="PTHR14418:SF5">
    <property type="entry name" value="CONDENSIN COMPLEX SUBUNIT 3"/>
    <property type="match status" value="1"/>
</dbReference>
<dbReference type="KEGG" id="vpo:Kpol_1055p3"/>
<dbReference type="FunCoup" id="A7TG77">
    <property type="interactions" value="259"/>
</dbReference>
<organism evidence="11">
    <name type="scientific">Vanderwaltozyma polyspora (strain ATCC 22028 / DSM 70294 / BCRC 21397 / CBS 2163 / NBRC 10782 / NRRL Y-8283 / UCD 57-17)</name>
    <name type="common">Kluyveromyces polysporus</name>
    <dbReference type="NCBI Taxonomy" id="436907"/>
    <lineage>
        <taxon>Eukaryota</taxon>
        <taxon>Fungi</taxon>
        <taxon>Dikarya</taxon>
        <taxon>Ascomycota</taxon>
        <taxon>Saccharomycotina</taxon>
        <taxon>Saccharomycetes</taxon>
        <taxon>Saccharomycetales</taxon>
        <taxon>Saccharomycetaceae</taxon>
        <taxon>Vanderwaltozyma</taxon>
    </lineage>
</organism>
<reference evidence="10 11" key="1">
    <citation type="journal article" date="2007" name="Proc. Natl. Acad. Sci. U.S.A.">
        <title>Independent sorting-out of thousands of duplicated gene pairs in two yeast species descended from a whole-genome duplication.</title>
        <authorList>
            <person name="Scannell D.R."/>
            <person name="Frank A.C."/>
            <person name="Conant G.C."/>
            <person name="Byrne K.P."/>
            <person name="Woolfit M."/>
            <person name="Wolfe K.H."/>
        </authorList>
    </citation>
    <scope>NUCLEOTIDE SEQUENCE [LARGE SCALE GENOMIC DNA]</scope>
    <source>
        <strain evidence="11">ATCC 22028 / DSM 70294 / BCRC 21397 / CBS 2163 / NBRC 10782 / NRRL Y-8283 / UCD 57-17</strain>
    </source>
</reference>
<dbReference type="InterPro" id="IPR011989">
    <property type="entry name" value="ARM-like"/>
</dbReference>
<keyword evidence="7" id="KW-0131">Cell cycle</keyword>
<name>A7TG77_VANPO</name>
<dbReference type="GO" id="GO:0007076">
    <property type="term" value="P:mitotic chromosome condensation"/>
    <property type="evidence" value="ECO:0007669"/>
    <property type="project" value="EnsemblFungi"/>
</dbReference>
<accession>A7TG77</accession>
<dbReference type="SMR" id="A7TG77"/>
<evidence type="ECO:0000259" key="9">
    <source>
        <dbReference type="Pfam" id="PF12719"/>
    </source>
</evidence>
<evidence type="ECO:0000313" key="10">
    <source>
        <dbReference type="EMBL" id="EDO18647.1"/>
    </source>
</evidence>
<dbReference type="GO" id="GO:0070058">
    <property type="term" value="P:tRNA gene clustering"/>
    <property type="evidence" value="ECO:0007669"/>
    <property type="project" value="EnsemblFungi"/>
</dbReference>
<dbReference type="GO" id="GO:0000796">
    <property type="term" value="C:condensin complex"/>
    <property type="evidence" value="ECO:0007669"/>
    <property type="project" value="EnsemblFungi"/>
</dbReference>
<keyword evidence="11" id="KW-1185">Reference proteome</keyword>
<comment type="similarity">
    <text evidence="2">Belongs to the CND3 (condensin subunit 3) family.</text>
</comment>
<keyword evidence="4" id="KW-0132">Cell division</keyword>
<feature type="domain" description="Nuclear condensin complex subunit 3 C-terminal" evidence="9">
    <location>
        <begin position="565"/>
        <end position="847"/>
    </location>
</feature>
<sequence length="1048" mass="120160">MASQEGRDVDLEDTENSKIFYAVADVFQKAQSSYAGHRKHVAVLKKIQSKAVAQGYEDAFNFWFNKLVTKILPLKKNEVAGDRIVRIVAAFIASLDRDIEEATKENSETVIHQQQVFAKFVDLFMRHILRGVESKERNVRYRVLQLLAVIMDNIGEIDEELYNLLMWSLNKRIYDKEPNVRMQAVFCLTKFQEEDIPSVETEHPVIDDATHKLMTIIQNDSSAEVRRAALLNLVNNPLTRSHILERARDTNQVNRRLVYTRILKSMGKEVFEKIDSRILDQLIKWGLEDREESVRKACLRLISYDWLNMLNGDLIELIEKLNVAKSTIADKAMESLFNTRTDIISKIKFTPEMWKELTVEIAFLLRCFYKHCISNNLTEVLEENFPEASKLSSILNYYIKKRFHAENLSNLEKSHLDFIVEQILIISKGYDFSDEIGRRSMLTIIRNMLGITSLTEPSIKSGLDVLKILSINERDFVSMSIEIINDIRDDDLEKQEQEQISKKKAERSLDDNNEDDDDDEEDDIIEQFRSSVDNFIEGKTSTTDDTSTRALSNERDLLPETMINCLTRSSLLLELVVKPLDQNVLITSLIDTLITPAVRNTDPKIRELGVRNLGLCCLLDVQLATENLYILGMCVSKGNASLKSIALKSIIDIFSIHGNVVVDGEGKVDSISLHKIFYKVLKNNTLPECQVIAAEGLCKLYLADIFNDDDLFETLILSYFSPSNSSNEGLIQAFAFCIPVYSYSHVLHQQRITKIASDVLLRLYMLWVDFQANEETDENIETMLKPNVILQQLISWTDPRKLIGENEKAINDNYQLNFLLDIFQQFPKFDKKNIKKMILTNINAFYVSSDNDMHKLREIKEHLEDIIENEIIDTMTLNSLEKFKNTIIDCLEEAKEKSENQTKDEIESSDGEYSMILESSNIGNISDVEKDVNVEAAQFSDSENDFEDSDDDTSRKRNRSKLEESIANNTSEKLSVNEDYDSEDTNEPKNDAKDINEPEDGTKDVIMEDSVSSNVIENSKNVSFILPDNDYSSSESSMSVDDESYKEE</sequence>
<keyword evidence="5" id="KW-0498">Mitosis</keyword>
<dbReference type="GO" id="GO:1903342">
    <property type="term" value="P:negative regulation of meiotic DNA double-strand break formation"/>
    <property type="evidence" value="ECO:0007669"/>
    <property type="project" value="EnsemblFungi"/>
</dbReference>
<dbReference type="EMBL" id="DS480386">
    <property type="protein sequence ID" value="EDO18647.1"/>
    <property type="molecule type" value="Genomic_DNA"/>
</dbReference>
<keyword evidence="3" id="KW-0158">Chromosome</keyword>
<dbReference type="OMA" id="FRATQIT"/>
<protein>
    <recommendedName>
        <fullName evidence="9">Nuclear condensin complex subunit 3 C-terminal domain-containing protein</fullName>
    </recommendedName>
</protein>
<dbReference type="DNASU" id="5546947"/>
<dbReference type="OrthoDB" id="27187at2759"/>
<feature type="compositionally biased region" description="Acidic residues" evidence="8">
    <location>
        <begin position="942"/>
        <end position="951"/>
    </location>
</feature>
<gene>
    <name evidence="10" type="ORF">Kpol_1055p3</name>
</gene>
<dbReference type="AlphaFoldDB" id="A7TG77"/>
<dbReference type="InterPro" id="IPR027165">
    <property type="entry name" value="CND3"/>
</dbReference>
<evidence type="ECO:0000256" key="8">
    <source>
        <dbReference type="SAM" id="MobiDB-lite"/>
    </source>
</evidence>
<dbReference type="Gene3D" id="1.25.10.10">
    <property type="entry name" value="Leucine-rich Repeat Variant"/>
    <property type="match status" value="1"/>
</dbReference>
<evidence type="ECO:0000256" key="1">
    <source>
        <dbReference type="ARBA" id="ARBA00004286"/>
    </source>
</evidence>
<dbReference type="GO" id="GO:0051307">
    <property type="term" value="P:meiotic chromosome separation"/>
    <property type="evidence" value="ECO:0007669"/>
    <property type="project" value="EnsemblFungi"/>
</dbReference>
<dbReference type="GO" id="GO:0010032">
    <property type="term" value="P:meiotic chromosome condensation"/>
    <property type="evidence" value="ECO:0007669"/>
    <property type="project" value="EnsemblFungi"/>
</dbReference>
<feature type="compositionally biased region" description="Polar residues" evidence="8">
    <location>
        <begin position="1010"/>
        <end position="1022"/>
    </location>
</feature>
<dbReference type="STRING" id="436907.A7TG77"/>
<dbReference type="GO" id="GO:0000793">
    <property type="term" value="C:condensed chromosome"/>
    <property type="evidence" value="ECO:0007669"/>
    <property type="project" value="TreeGrafter"/>
</dbReference>
<evidence type="ECO:0000256" key="6">
    <source>
        <dbReference type="ARBA" id="ARBA00023067"/>
    </source>
</evidence>
<proteinExistence type="inferred from homology"/>
<feature type="compositionally biased region" description="Basic and acidic residues" evidence="8">
    <location>
        <begin position="952"/>
        <end position="964"/>
    </location>
</feature>
<feature type="compositionally biased region" description="Acidic residues" evidence="8">
    <location>
        <begin position="511"/>
        <end position="522"/>
    </location>
</feature>
<dbReference type="Proteomes" id="UP000000267">
    <property type="component" value="Unassembled WGS sequence"/>
</dbReference>